<accession>A0A218WAB1</accession>
<dbReference type="Proteomes" id="UP000197138">
    <property type="component" value="Unassembled WGS sequence"/>
</dbReference>
<dbReference type="AlphaFoldDB" id="A0A218WAB1"/>
<evidence type="ECO:0000256" key="1">
    <source>
        <dbReference type="SAM" id="MobiDB-lite"/>
    </source>
</evidence>
<evidence type="ECO:0000313" key="3">
    <source>
        <dbReference type="Proteomes" id="UP000197138"/>
    </source>
</evidence>
<gene>
    <name evidence="2" type="ORF">CDL15_Pgr013890</name>
</gene>
<feature type="region of interest" description="Disordered" evidence="1">
    <location>
        <begin position="1"/>
        <end position="23"/>
    </location>
</feature>
<sequence length="65" mass="7596">MSSFYVGSNAKEEEYELGEKGKEGSRLRLRFCSAQLNCQSQTTALDQTAEQSRRWNRSKFKHVHR</sequence>
<organism evidence="2 3">
    <name type="scientific">Punica granatum</name>
    <name type="common">Pomegranate</name>
    <dbReference type="NCBI Taxonomy" id="22663"/>
    <lineage>
        <taxon>Eukaryota</taxon>
        <taxon>Viridiplantae</taxon>
        <taxon>Streptophyta</taxon>
        <taxon>Embryophyta</taxon>
        <taxon>Tracheophyta</taxon>
        <taxon>Spermatophyta</taxon>
        <taxon>Magnoliopsida</taxon>
        <taxon>eudicotyledons</taxon>
        <taxon>Gunneridae</taxon>
        <taxon>Pentapetalae</taxon>
        <taxon>rosids</taxon>
        <taxon>malvids</taxon>
        <taxon>Myrtales</taxon>
        <taxon>Lythraceae</taxon>
        <taxon>Punica</taxon>
    </lineage>
</organism>
<proteinExistence type="predicted"/>
<protein>
    <submittedName>
        <fullName evidence="2">Uncharacterized protein</fullName>
    </submittedName>
</protein>
<reference evidence="3" key="1">
    <citation type="journal article" date="2017" name="Plant J.">
        <title>The pomegranate (Punica granatum L.) genome and the genomics of punicalagin biosynthesis.</title>
        <authorList>
            <person name="Qin G."/>
            <person name="Xu C."/>
            <person name="Ming R."/>
            <person name="Tang H."/>
            <person name="Guyot R."/>
            <person name="Kramer E.M."/>
            <person name="Hu Y."/>
            <person name="Yi X."/>
            <person name="Qi Y."/>
            <person name="Xu X."/>
            <person name="Gao Z."/>
            <person name="Pan H."/>
            <person name="Jian J."/>
            <person name="Tian Y."/>
            <person name="Yue Z."/>
            <person name="Xu Y."/>
        </authorList>
    </citation>
    <scope>NUCLEOTIDE SEQUENCE [LARGE SCALE GENOMIC DNA]</scope>
    <source>
        <strain evidence="3">cv. Dabenzi</strain>
    </source>
</reference>
<comment type="caution">
    <text evidence="2">The sequence shown here is derived from an EMBL/GenBank/DDBJ whole genome shotgun (WGS) entry which is preliminary data.</text>
</comment>
<dbReference type="EMBL" id="MTKT01004864">
    <property type="protein sequence ID" value="OWM69429.1"/>
    <property type="molecule type" value="Genomic_DNA"/>
</dbReference>
<evidence type="ECO:0000313" key="2">
    <source>
        <dbReference type="EMBL" id="OWM69429.1"/>
    </source>
</evidence>
<name>A0A218WAB1_PUNGR</name>